<keyword evidence="2" id="KW-1133">Transmembrane helix</keyword>
<dbReference type="EMBL" id="JAWIIV010000049">
    <property type="protein sequence ID" value="MEC4723314.1"/>
    <property type="molecule type" value="Genomic_DNA"/>
</dbReference>
<dbReference type="Proteomes" id="UP001352263">
    <property type="component" value="Unassembled WGS sequence"/>
</dbReference>
<keyword evidence="2" id="KW-0812">Transmembrane</keyword>
<evidence type="ECO:0000313" key="5">
    <source>
        <dbReference type="Proteomes" id="UP001352263"/>
    </source>
</evidence>
<dbReference type="NCBIfam" id="NF041923">
    <property type="entry name" value="QatA"/>
    <property type="match status" value="1"/>
</dbReference>
<accession>A0ABU6JJT7</accession>
<organism evidence="4 5">
    <name type="scientific">Noviherbaspirillum album</name>
    <dbReference type="NCBI Taxonomy" id="3080276"/>
    <lineage>
        <taxon>Bacteria</taxon>
        <taxon>Pseudomonadati</taxon>
        <taxon>Pseudomonadota</taxon>
        <taxon>Betaproteobacteria</taxon>
        <taxon>Burkholderiales</taxon>
        <taxon>Oxalobacteraceae</taxon>
        <taxon>Noviherbaspirillum</taxon>
    </lineage>
</organism>
<protein>
    <submittedName>
        <fullName evidence="4">Qat anti-phage system ATPase QatA</fullName>
    </submittedName>
</protein>
<dbReference type="SUPFAM" id="SSF52540">
    <property type="entry name" value="P-loop containing nucleoside triphosphate hydrolases"/>
    <property type="match status" value="1"/>
</dbReference>
<feature type="domain" description="KAP NTPase" evidence="3">
    <location>
        <begin position="41"/>
        <end position="408"/>
    </location>
</feature>
<sequence>MRAEGEHPSICQIAVLLPVGFFIIPMILIDNETKVDLLNNEAIAATIVKLLRHRPEHPITVGVHGDWGAGKSSVLEMIEASFQNERKVLCLKFNGWRFQGFEDAKIALIEGIVTGLIERRPALTRAADTVKEVFRRIDLLKLAKKAGGLAFTSFTGIPTIGQIETIVGSLRGLIDDPAKLATKDNLEGVVTEVKDLLKDKDGESTNVPAEIDAFRKAFDELLRAAEVEQLVVLIDDLDRCLPDTAIETLEAVRLFVFTSRTAFVVAADEAMIEYSVRKHFPDLPDTTGPQGYARNYLEKLIQVPIRIPALGETETRIYVTLLLVGAELGESDPAFTALISQARERLKRPWLSGVLDNATVKAALGEKASAANNALALSDQIGPILATGTKGNPRQIKRFLNTLVLRQQTADARGFGDEVKLPVLAKLMLAERFIPRLFDQIASSAAAASDGKCTELIALEAFVREDVAKKSGSKGAKVDKTEAAAAGVDSTPQTETGTLAEWVASPTIVAWAEVETEIGGEDLRPYLFVAKDRKDYFGPASALGHLATVVEQLLGGKFAVQGHDAELARLAAPEAAQVFEAVRARIIASDKLDKEPAGVRGLTVLVRAHPALQANLLDFLDSLPTDKLGPWVCGGWTTVLRDGESLQAFDRLLSKWQKDGQSVLRATAATVLKSRKENR</sequence>
<keyword evidence="2" id="KW-0472">Membrane</keyword>
<evidence type="ECO:0000256" key="1">
    <source>
        <dbReference type="SAM" id="MobiDB-lite"/>
    </source>
</evidence>
<dbReference type="PANTHER" id="PTHR22674">
    <property type="entry name" value="NTPASE, KAP FAMILY P-LOOP DOMAIN-CONTAINING 1"/>
    <property type="match status" value="1"/>
</dbReference>
<evidence type="ECO:0000256" key="2">
    <source>
        <dbReference type="SAM" id="Phobius"/>
    </source>
</evidence>
<dbReference type="Gene3D" id="3.40.50.300">
    <property type="entry name" value="P-loop containing nucleotide triphosphate hydrolases"/>
    <property type="match status" value="1"/>
</dbReference>
<feature type="region of interest" description="Disordered" evidence="1">
    <location>
        <begin position="473"/>
        <end position="492"/>
    </location>
</feature>
<proteinExistence type="predicted"/>
<comment type="caution">
    <text evidence="4">The sequence shown here is derived from an EMBL/GenBank/DDBJ whole genome shotgun (WGS) entry which is preliminary data.</text>
</comment>
<dbReference type="InterPro" id="IPR052754">
    <property type="entry name" value="NTPase_KAP_P-loop"/>
</dbReference>
<dbReference type="InterPro" id="IPR049673">
    <property type="entry name" value="QatA"/>
</dbReference>
<gene>
    <name evidence="4" type="primary">qatA</name>
    <name evidence="4" type="ORF">RY831_29590</name>
</gene>
<evidence type="ECO:0000313" key="4">
    <source>
        <dbReference type="EMBL" id="MEC4723314.1"/>
    </source>
</evidence>
<dbReference type="Pfam" id="PF07693">
    <property type="entry name" value="KAP_NTPase"/>
    <property type="match status" value="1"/>
</dbReference>
<feature type="transmembrane region" description="Helical" evidence="2">
    <location>
        <begin position="12"/>
        <end position="29"/>
    </location>
</feature>
<dbReference type="RefSeq" id="WP_326509936.1">
    <property type="nucleotide sequence ID" value="NZ_JAWIIV010000049.1"/>
</dbReference>
<evidence type="ECO:0000259" key="3">
    <source>
        <dbReference type="Pfam" id="PF07693"/>
    </source>
</evidence>
<dbReference type="InterPro" id="IPR011646">
    <property type="entry name" value="KAP_P-loop"/>
</dbReference>
<keyword evidence="5" id="KW-1185">Reference proteome</keyword>
<name>A0ABU6JJT7_9BURK</name>
<dbReference type="PANTHER" id="PTHR22674:SF6">
    <property type="entry name" value="NTPASE KAP FAMILY P-LOOP DOMAIN-CONTAINING PROTEIN 1"/>
    <property type="match status" value="1"/>
</dbReference>
<reference evidence="4 5" key="1">
    <citation type="submission" date="2023-10" db="EMBL/GenBank/DDBJ databases">
        <title>Noviherbaspirillum sp. CPCC 100848 genome assembly.</title>
        <authorList>
            <person name="Li X.Y."/>
            <person name="Fang X.M."/>
        </authorList>
    </citation>
    <scope>NUCLEOTIDE SEQUENCE [LARGE SCALE GENOMIC DNA]</scope>
    <source>
        <strain evidence="4 5">CPCC 100848</strain>
    </source>
</reference>
<dbReference type="InterPro" id="IPR027417">
    <property type="entry name" value="P-loop_NTPase"/>
</dbReference>